<dbReference type="EMBL" id="MNCJ02000324">
    <property type="protein sequence ID" value="KAF5789608.1"/>
    <property type="molecule type" value="Genomic_DNA"/>
</dbReference>
<proteinExistence type="predicted"/>
<evidence type="ECO:0000313" key="2">
    <source>
        <dbReference type="Proteomes" id="UP000215914"/>
    </source>
</evidence>
<reference evidence="1" key="1">
    <citation type="journal article" date="2017" name="Nature">
        <title>The sunflower genome provides insights into oil metabolism, flowering and Asterid evolution.</title>
        <authorList>
            <person name="Badouin H."/>
            <person name="Gouzy J."/>
            <person name="Grassa C.J."/>
            <person name="Murat F."/>
            <person name="Staton S.E."/>
            <person name="Cottret L."/>
            <person name="Lelandais-Briere C."/>
            <person name="Owens G.L."/>
            <person name="Carrere S."/>
            <person name="Mayjonade B."/>
            <person name="Legrand L."/>
            <person name="Gill N."/>
            <person name="Kane N.C."/>
            <person name="Bowers J.E."/>
            <person name="Hubner S."/>
            <person name="Bellec A."/>
            <person name="Berard A."/>
            <person name="Berges H."/>
            <person name="Blanchet N."/>
            <person name="Boniface M.C."/>
            <person name="Brunel D."/>
            <person name="Catrice O."/>
            <person name="Chaidir N."/>
            <person name="Claudel C."/>
            <person name="Donnadieu C."/>
            <person name="Faraut T."/>
            <person name="Fievet G."/>
            <person name="Helmstetter N."/>
            <person name="King M."/>
            <person name="Knapp S.J."/>
            <person name="Lai Z."/>
            <person name="Le Paslier M.C."/>
            <person name="Lippi Y."/>
            <person name="Lorenzon L."/>
            <person name="Mandel J.R."/>
            <person name="Marage G."/>
            <person name="Marchand G."/>
            <person name="Marquand E."/>
            <person name="Bret-Mestries E."/>
            <person name="Morien E."/>
            <person name="Nambeesan S."/>
            <person name="Nguyen T."/>
            <person name="Pegot-Espagnet P."/>
            <person name="Pouilly N."/>
            <person name="Raftis F."/>
            <person name="Sallet E."/>
            <person name="Schiex T."/>
            <person name="Thomas J."/>
            <person name="Vandecasteele C."/>
            <person name="Vares D."/>
            <person name="Vear F."/>
            <person name="Vautrin S."/>
            <person name="Crespi M."/>
            <person name="Mangin B."/>
            <person name="Burke J.M."/>
            <person name="Salse J."/>
            <person name="Munos S."/>
            <person name="Vincourt P."/>
            <person name="Rieseberg L.H."/>
            <person name="Langlade N.B."/>
        </authorList>
    </citation>
    <scope>NUCLEOTIDE SEQUENCE</scope>
    <source>
        <tissue evidence="1">Leaves</tissue>
    </source>
</reference>
<dbReference type="Proteomes" id="UP000215914">
    <property type="component" value="Unassembled WGS sequence"/>
</dbReference>
<evidence type="ECO:0000313" key="1">
    <source>
        <dbReference type="EMBL" id="KAF5789608.1"/>
    </source>
</evidence>
<dbReference type="AlphaFoldDB" id="A0A9K3N7V5"/>
<name>A0A9K3N7V5_HELAN</name>
<accession>A0A9K3N7V5</accession>
<keyword evidence="2" id="KW-1185">Reference proteome</keyword>
<reference evidence="1" key="2">
    <citation type="submission" date="2020-06" db="EMBL/GenBank/DDBJ databases">
        <title>Helianthus annuus Genome sequencing and assembly Release 2.</title>
        <authorList>
            <person name="Gouzy J."/>
            <person name="Langlade N."/>
            <person name="Munos S."/>
        </authorList>
    </citation>
    <scope>NUCLEOTIDE SEQUENCE</scope>
    <source>
        <tissue evidence="1">Leaves</tissue>
    </source>
</reference>
<organism evidence="1 2">
    <name type="scientific">Helianthus annuus</name>
    <name type="common">Common sunflower</name>
    <dbReference type="NCBI Taxonomy" id="4232"/>
    <lineage>
        <taxon>Eukaryota</taxon>
        <taxon>Viridiplantae</taxon>
        <taxon>Streptophyta</taxon>
        <taxon>Embryophyta</taxon>
        <taxon>Tracheophyta</taxon>
        <taxon>Spermatophyta</taxon>
        <taxon>Magnoliopsida</taxon>
        <taxon>eudicotyledons</taxon>
        <taxon>Gunneridae</taxon>
        <taxon>Pentapetalae</taxon>
        <taxon>asterids</taxon>
        <taxon>campanulids</taxon>
        <taxon>Asterales</taxon>
        <taxon>Asteraceae</taxon>
        <taxon>Asteroideae</taxon>
        <taxon>Heliantheae alliance</taxon>
        <taxon>Heliantheae</taxon>
        <taxon>Helianthus</taxon>
    </lineage>
</organism>
<sequence>MILQLFDKYPRHKNTISRVTSRVTRPINGGRKILDEPHHVTNVVDYM</sequence>
<gene>
    <name evidence="1" type="ORF">HanXRQr2_Chr09g0373271</name>
</gene>
<comment type="caution">
    <text evidence="1">The sequence shown here is derived from an EMBL/GenBank/DDBJ whole genome shotgun (WGS) entry which is preliminary data.</text>
</comment>
<protein>
    <submittedName>
        <fullName evidence="1">Uncharacterized protein</fullName>
    </submittedName>
</protein>
<dbReference type="Gramene" id="mRNA:HanXRQr2_Chr09g0373271">
    <property type="protein sequence ID" value="mRNA:HanXRQr2_Chr09g0373271"/>
    <property type="gene ID" value="HanXRQr2_Chr09g0373271"/>
</dbReference>